<dbReference type="PROSITE" id="PS51198">
    <property type="entry name" value="UVRD_HELICASE_ATP_BIND"/>
    <property type="match status" value="1"/>
</dbReference>
<dbReference type="GO" id="GO:0016787">
    <property type="term" value="F:hydrolase activity"/>
    <property type="evidence" value="ECO:0007669"/>
    <property type="project" value="UniProtKB-UniRule"/>
</dbReference>
<dbReference type="Proteomes" id="UP000291101">
    <property type="component" value="Unassembled WGS sequence"/>
</dbReference>
<evidence type="ECO:0000313" key="9">
    <source>
        <dbReference type="Proteomes" id="UP000291101"/>
    </source>
</evidence>
<dbReference type="GO" id="GO:0005524">
    <property type="term" value="F:ATP binding"/>
    <property type="evidence" value="ECO:0007669"/>
    <property type="project" value="UniProtKB-UniRule"/>
</dbReference>
<evidence type="ECO:0000256" key="2">
    <source>
        <dbReference type="ARBA" id="ARBA00022801"/>
    </source>
</evidence>
<keyword evidence="2 5" id="KW-0378">Hydrolase</keyword>
<feature type="region of interest" description="Disordered" evidence="6">
    <location>
        <begin position="145"/>
        <end position="220"/>
    </location>
</feature>
<sequence length="676" mass="74756">MRDRGERVTQHPDLPFEQARNSEYLARLKARASIVAQVNVARSRNWVDPSAIKLPVGISDHPLVGRIGFDAEDELLGRACYIGPTRLDDGNFQVVSWDAPVSQLFFGTGDEGFTIDGKLAVRRTFDHRLSDIADVDDEWLTRVDPSPFDAGDLQVPAPSTPRADRRARRVSPDSQPSPAADTVRPTSEADAEPLGEDGSATRRRTHRDRETQDQRLAGMRSAETVLRKLAAPRSAALQSVLATLQPDQFDVVSRSPHEDLLIQGHPGTGKTVVAAYRAAYLVSAERKEAQAQSVLLVGPTSDYVAHVKGLVRPLDPEGRIVVTHIAEVLDRIVGLKTNWSGGIGGEHNDIDAHARQFAARAEMILQRAKTVPTGPTARRDHLEAVYSLIQSNGLPGQPVSDNPEDSAWMARLPRFNEAIRMRRYLPLMAQSTLAFQPVPFTDQFTHLLVDEAQDISPIEWNVLEQYLRPGGHWTLVGDMNQRRSDTTYATWGHISDHLGIGDGDEPLQQTLLRRGYRSTTPILQFADKLLPSSQRGATSIQVEGPRPSVEYVPGPDALFPKAVEAALRLLKSYPNGTVAIITVDPGRLIQLLGKEGWRRGETLNLWTRGHELLRVHVPESARGLEFDGVVVVEPGDFPENLGREGQLYTSLTRANRELAVVWHKGMPDALRKAARR</sequence>
<protein>
    <recommendedName>
        <fullName evidence="7">UvrD-like helicase ATP-binding domain-containing protein</fullName>
    </recommendedName>
</protein>
<dbReference type="PANTHER" id="PTHR11070:SF2">
    <property type="entry name" value="ATP-DEPENDENT DNA HELICASE SRS2"/>
    <property type="match status" value="1"/>
</dbReference>
<dbReference type="GO" id="GO:0043138">
    <property type="term" value="F:3'-5' DNA helicase activity"/>
    <property type="evidence" value="ECO:0007669"/>
    <property type="project" value="TreeGrafter"/>
</dbReference>
<dbReference type="InterPro" id="IPR014016">
    <property type="entry name" value="UvrD-like_ATP-bd"/>
</dbReference>
<dbReference type="PANTHER" id="PTHR11070">
    <property type="entry name" value="UVRD / RECB / PCRA DNA HELICASE FAMILY MEMBER"/>
    <property type="match status" value="1"/>
</dbReference>
<evidence type="ECO:0000256" key="3">
    <source>
        <dbReference type="ARBA" id="ARBA00022806"/>
    </source>
</evidence>
<name>A0A4Q2SNB3_9ACTN</name>
<evidence type="ECO:0000256" key="4">
    <source>
        <dbReference type="ARBA" id="ARBA00022840"/>
    </source>
</evidence>
<dbReference type="EMBL" id="SDWV01000022">
    <property type="protein sequence ID" value="RYC05674.1"/>
    <property type="molecule type" value="Genomic_DNA"/>
</dbReference>
<organism evidence="8 9">
    <name type="scientific">Nocardioides zhouii</name>
    <dbReference type="NCBI Taxonomy" id="1168729"/>
    <lineage>
        <taxon>Bacteria</taxon>
        <taxon>Bacillati</taxon>
        <taxon>Actinomycetota</taxon>
        <taxon>Actinomycetes</taxon>
        <taxon>Propionibacteriales</taxon>
        <taxon>Nocardioidaceae</taxon>
        <taxon>Nocardioides</taxon>
    </lineage>
</organism>
<feature type="domain" description="UvrD-like helicase ATP-binding" evidence="7">
    <location>
        <begin position="243"/>
        <end position="519"/>
    </location>
</feature>
<dbReference type="Pfam" id="PF13245">
    <property type="entry name" value="AAA_19"/>
    <property type="match status" value="1"/>
</dbReference>
<comment type="caution">
    <text evidence="8">The sequence shown here is derived from an EMBL/GenBank/DDBJ whole genome shotgun (WGS) entry which is preliminary data.</text>
</comment>
<dbReference type="SUPFAM" id="SSF52540">
    <property type="entry name" value="P-loop containing nucleoside triphosphate hydrolases"/>
    <property type="match status" value="1"/>
</dbReference>
<evidence type="ECO:0000256" key="1">
    <source>
        <dbReference type="ARBA" id="ARBA00022741"/>
    </source>
</evidence>
<gene>
    <name evidence="8" type="ORF">EUA94_18165</name>
</gene>
<dbReference type="InterPro" id="IPR027417">
    <property type="entry name" value="P-loop_NTPase"/>
</dbReference>
<keyword evidence="4 5" id="KW-0067">ATP-binding</keyword>
<proteinExistence type="predicted"/>
<evidence type="ECO:0000259" key="7">
    <source>
        <dbReference type="PROSITE" id="PS51198"/>
    </source>
</evidence>
<evidence type="ECO:0000256" key="6">
    <source>
        <dbReference type="SAM" id="MobiDB-lite"/>
    </source>
</evidence>
<dbReference type="GO" id="GO:0003677">
    <property type="term" value="F:DNA binding"/>
    <property type="evidence" value="ECO:0007669"/>
    <property type="project" value="InterPro"/>
</dbReference>
<dbReference type="OrthoDB" id="9787585at2"/>
<accession>A0A4Q2SNB3</accession>
<dbReference type="GO" id="GO:0000725">
    <property type="term" value="P:recombinational repair"/>
    <property type="evidence" value="ECO:0007669"/>
    <property type="project" value="TreeGrafter"/>
</dbReference>
<reference evidence="8 9" key="1">
    <citation type="submission" date="2019-01" db="EMBL/GenBank/DDBJ databases">
        <title>Novel species of Nocardioides.</title>
        <authorList>
            <person name="Liu Q."/>
            <person name="X Y.-H."/>
        </authorList>
    </citation>
    <scope>NUCLEOTIDE SEQUENCE [LARGE SCALE GENOMIC DNA]</scope>
    <source>
        <strain evidence="8 9">HLT2-9</strain>
    </source>
</reference>
<keyword evidence="3 5" id="KW-0347">Helicase</keyword>
<feature type="binding site" evidence="5">
    <location>
        <begin position="264"/>
        <end position="271"/>
    </location>
    <ligand>
        <name>ATP</name>
        <dbReference type="ChEBI" id="CHEBI:30616"/>
    </ligand>
</feature>
<keyword evidence="9" id="KW-1185">Reference proteome</keyword>
<dbReference type="InterPro" id="IPR000212">
    <property type="entry name" value="DNA_helicase_UvrD/REP"/>
</dbReference>
<dbReference type="AlphaFoldDB" id="A0A4Q2SNB3"/>
<evidence type="ECO:0000313" key="8">
    <source>
        <dbReference type="EMBL" id="RYC05674.1"/>
    </source>
</evidence>
<dbReference type="Gene3D" id="3.40.50.300">
    <property type="entry name" value="P-loop containing nucleotide triphosphate hydrolases"/>
    <property type="match status" value="2"/>
</dbReference>
<evidence type="ECO:0000256" key="5">
    <source>
        <dbReference type="PROSITE-ProRule" id="PRU00560"/>
    </source>
</evidence>
<keyword evidence="1 5" id="KW-0547">Nucleotide-binding</keyword>